<comment type="similarity">
    <text evidence="1">Belongs to the universal ribosomal protein uS11 family.</text>
</comment>
<keyword evidence="2" id="KW-0689">Ribosomal protein</keyword>
<keyword evidence="3" id="KW-0687">Ribonucleoprotein</keyword>
<evidence type="ECO:0000256" key="4">
    <source>
        <dbReference type="SAM" id="MobiDB-lite"/>
    </source>
</evidence>
<dbReference type="EMBL" id="JBBBZM010000132">
    <property type="protein sequence ID" value="KAL0633249.1"/>
    <property type="molecule type" value="Genomic_DNA"/>
</dbReference>
<comment type="caution">
    <text evidence="5">The sequence shown here is derived from an EMBL/GenBank/DDBJ whole genome shotgun (WGS) entry which is preliminary data.</text>
</comment>
<dbReference type="SUPFAM" id="SSF53137">
    <property type="entry name" value="Translational machinery components"/>
    <property type="match status" value="1"/>
</dbReference>
<evidence type="ECO:0008006" key="7">
    <source>
        <dbReference type="Google" id="ProtNLM"/>
    </source>
</evidence>
<name>A0ABR3GBB6_9PEZI</name>
<proteinExistence type="inferred from homology"/>
<organism evidence="5 6">
    <name type="scientific">Discina gigas</name>
    <dbReference type="NCBI Taxonomy" id="1032678"/>
    <lineage>
        <taxon>Eukaryota</taxon>
        <taxon>Fungi</taxon>
        <taxon>Dikarya</taxon>
        <taxon>Ascomycota</taxon>
        <taxon>Pezizomycotina</taxon>
        <taxon>Pezizomycetes</taxon>
        <taxon>Pezizales</taxon>
        <taxon>Discinaceae</taxon>
        <taxon>Discina</taxon>
    </lineage>
</organism>
<dbReference type="InterPro" id="IPR001971">
    <property type="entry name" value="Ribosomal_uS11"/>
</dbReference>
<evidence type="ECO:0000313" key="6">
    <source>
        <dbReference type="Proteomes" id="UP001447188"/>
    </source>
</evidence>
<evidence type="ECO:0000256" key="3">
    <source>
        <dbReference type="ARBA" id="ARBA00023274"/>
    </source>
</evidence>
<evidence type="ECO:0000313" key="5">
    <source>
        <dbReference type="EMBL" id="KAL0633249.1"/>
    </source>
</evidence>
<gene>
    <name evidence="5" type="ORF">Q9L58_007859</name>
</gene>
<evidence type="ECO:0000256" key="1">
    <source>
        <dbReference type="ARBA" id="ARBA00006194"/>
    </source>
</evidence>
<dbReference type="Gene3D" id="3.30.420.80">
    <property type="entry name" value="Ribosomal protein S11"/>
    <property type="match status" value="1"/>
</dbReference>
<dbReference type="PANTHER" id="PTHR11759">
    <property type="entry name" value="40S RIBOSOMAL PROTEIN S14/30S RIBOSOMAL PROTEIN S11"/>
    <property type="match status" value="1"/>
</dbReference>
<dbReference type="InterPro" id="IPR036967">
    <property type="entry name" value="Ribosomal_uS11_sf"/>
</dbReference>
<feature type="region of interest" description="Disordered" evidence="4">
    <location>
        <begin position="30"/>
        <end position="57"/>
    </location>
</feature>
<dbReference type="Pfam" id="PF00411">
    <property type="entry name" value="Ribosomal_S11"/>
    <property type="match status" value="1"/>
</dbReference>
<evidence type="ECO:0000256" key="2">
    <source>
        <dbReference type="ARBA" id="ARBA00022980"/>
    </source>
</evidence>
<reference evidence="5 6" key="1">
    <citation type="submission" date="2024-02" db="EMBL/GenBank/DDBJ databases">
        <title>Discinaceae phylogenomics.</title>
        <authorList>
            <person name="Dirks A.C."/>
            <person name="James T.Y."/>
        </authorList>
    </citation>
    <scope>NUCLEOTIDE SEQUENCE [LARGE SCALE GENOMIC DNA]</scope>
    <source>
        <strain evidence="5 6">ACD0624</strain>
    </source>
</reference>
<keyword evidence="6" id="KW-1185">Reference proteome</keyword>
<sequence length="228" mass="24994">MTLRPPILQRAAATLLRRAPPRLMGSVLAAPSSARFNSSEPPPPFTPRAPRDRPQPVFGGLSSFLDTSVLSRSVAPPPTPADDALSMEFPVYTGTGTAFGVPGMGPEDNMFRLCVLATKHNTHITFTKPNKDVLLTLSCGNVGFKKANRGTFDAAYQLSSVFFQRMDKRGPLPKNLEINFRDFGPGREAFIKVLLGREGKNIRGLVRRVTDNSRLKFGGTRSRAVRRL</sequence>
<accession>A0ABR3GBB6</accession>
<dbReference type="HAMAP" id="MF_01310">
    <property type="entry name" value="Ribosomal_uS11"/>
    <property type="match status" value="1"/>
</dbReference>
<protein>
    <recommendedName>
        <fullName evidence="7">Ribosomal protein S11</fullName>
    </recommendedName>
</protein>
<dbReference type="Proteomes" id="UP001447188">
    <property type="component" value="Unassembled WGS sequence"/>
</dbReference>